<keyword evidence="4" id="KW-1185">Reference proteome</keyword>
<keyword evidence="1" id="KW-0812">Transmembrane</keyword>
<name>A0AAV7HE91_DENCH</name>
<evidence type="ECO:0000313" key="3">
    <source>
        <dbReference type="EMBL" id="KAH0465785.1"/>
    </source>
</evidence>
<dbReference type="AlphaFoldDB" id="A0AAV7HE91"/>
<organism evidence="3 4">
    <name type="scientific">Dendrobium chrysotoxum</name>
    <name type="common">Orchid</name>
    <dbReference type="NCBI Taxonomy" id="161865"/>
    <lineage>
        <taxon>Eukaryota</taxon>
        <taxon>Viridiplantae</taxon>
        <taxon>Streptophyta</taxon>
        <taxon>Embryophyta</taxon>
        <taxon>Tracheophyta</taxon>
        <taxon>Spermatophyta</taxon>
        <taxon>Magnoliopsida</taxon>
        <taxon>Liliopsida</taxon>
        <taxon>Asparagales</taxon>
        <taxon>Orchidaceae</taxon>
        <taxon>Epidendroideae</taxon>
        <taxon>Malaxideae</taxon>
        <taxon>Dendrobiinae</taxon>
        <taxon>Dendrobium</taxon>
    </lineage>
</organism>
<dbReference type="FunFam" id="1.10.720.30:FF:000027">
    <property type="entry name" value="E3 SUMO-protein ligase SIZ1"/>
    <property type="match status" value="1"/>
</dbReference>
<protein>
    <recommendedName>
        <fullName evidence="2">SAP domain-containing protein</fullName>
    </recommendedName>
</protein>
<evidence type="ECO:0000313" key="4">
    <source>
        <dbReference type="Proteomes" id="UP000775213"/>
    </source>
</evidence>
<accession>A0AAV7HE91</accession>
<dbReference type="SUPFAM" id="SSF68906">
    <property type="entry name" value="SAP domain"/>
    <property type="match status" value="1"/>
</dbReference>
<dbReference type="SMART" id="SM00513">
    <property type="entry name" value="SAP"/>
    <property type="match status" value="1"/>
</dbReference>
<dbReference type="InterPro" id="IPR003034">
    <property type="entry name" value="SAP_dom"/>
</dbReference>
<dbReference type="Pfam" id="PF02037">
    <property type="entry name" value="SAP"/>
    <property type="match status" value="1"/>
</dbReference>
<feature type="transmembrane region" description="Helical" evidence="1">
    <location>
        <begin position="172"/>
        <end position="194"/>
    </location>
</feature>
<feature type="domain" description="SAP" evidence="2">
    <location>
        <begin position="11"/>
        <end position="45"/>
    </location>
</feature>
<dbReference type="Proteomes" id="UP000775213">
    <property type="component" value="Unassembled WGS sequence"/>
</dbReference>
<keyword evidence="1" id="KW-0472">Membrane</keyword>
<reference evidence="3 4" key="1">
    <citation type="journal article" date="2021" name="Hortic Res">
        <title>Chromosome-scale assembly of the Dendrobium chrysotoxum genome enhances the understanding of orchid evolution.</title>
        <authorList>
            <person name="Zhang Y."/>
            <person name="Zhang G.Q."/>
            <person name="Zhang D."/>
            <person name="Liu X.D."/>
            <person name="Xu X.Y."/>
            <person name="Sun W.H."/>
            <person name="Yu X."/>
            <person name="Zhu X."/>
            <person name="Wang Z.W."/>
            <person name="Zhao X."/>
            <person name="Zhong W.Y."/>
            <person name="Chen H."/>
            <person name="Yin W.L."/>
            <person name="Huang T."/>
            <person name="Niu S.C."/>
            <person name="Liu Z.J."/>
        </authorList>
    </citation>
    <scope>NUCLEOTIDE SEQUENCE [LARGE SCALE GENOMIC DNA]</scope>
    <source>
        <strain evidence="3">Lindl</strain>
    </source>
</reference>
<gene>
    <name evidence="3" type="ORF">IEQ34_005888</name>
</gene>
<dbReference type="PROSITE" id="PS50800">
    <property type="entry name" value="SAP"/>
    <property type="match status" value="1"/>
</dbReference>
<comment type="caution">
    <text evidence="3">The sequence shown here is derived from an EMBL/GenBank/DDBJ whole genome shotgun (WGS) entry which is preliminary data.</text>
</comment>
<dbReference type="InterPro" id="IPR036361">
    <property type="entry name" value="SAP_dom_sf"/>
</dbReference>
<dbReference type="EMBL" id="JAGFBR010000006">
    <property type="protein sequence ID" value="KAH0465785.1"/>
    <property type="molecule type" value="Genomic_DNA"/>
</dbReference>
<sequence length="206" mass="24156">MDLAISCKDKLAYFRIKELKDVLGQLGLAKQGKKQDLMDRILSVISDEQGNAYFLLSELHHFLLNGYLLVFTIEERRKCSMKIFSKFFQCSKEEEFVMLNLLFHNFFNVLHSSIVIRVLIHTYFSNRFKSYLFTKLTLLYLHSSNQLLNIETQPLFLTYIKFPIVRSWTHKYMGLLMHFILMGGGFVNVVDLGCHFGRMKMGNKDS</sequence>
<proteinExistence type="predicted"/>
<keyword evidence="1" id="KW-1133">Transmembrane helix</keyword>
<feature type="transmembrane region" description="Helical" evidence="1">
    <location>
        <begin position="96"/>
        <end position="120"/>
    </location>
</feature>
<evidence type="ECO:0000259" key="2">
    <source>
        <dbReference type="PROSITE" id="PS50800"/>
    </source>
</evidence>
<evidence type="ECO:0000256" key="1">
    <source>
        <dbReference type="SAM" id="Phobius"/>
    </source>
</evidence>
<dbReference type="Gene3D" id="1.10.720.30">
    <property type="entry name" value="SAP domain"/>
    <property type="match status" value="1"/>
</dbReference>